<reference evidence="3 4" key="1">
    <citation type="submission" date="2018-03" db="EMBL/GenBank/DDBJ databases">
        <title>Genomic Encyclopedia of Type Strains, Phase III (KMG-III): the genomes of soil and plant-associated and newly described type strains.</title>
        <authorList>
            <person name="Whitman W."/>
        </authorList>
    </citation>
    <scope>NUCLEOTIDE SEQUENCE [LARGE SCALE GENOMIC DNA]</scope>
    <source>
        <strain evidence="3 4">CGMCC 1.9313</strain>
    </source>
</reference>
<gene>
    <name evidence="3" type="ORF">B0I27_101480</name>
</gene>
<evidence type="ECO:0000313" key="4">
    <source>
        <dbReference type="Proteomes" id="UP000238034"/>
    </source>
</evidence>
<dbReference type="InterPro" id="IPR014710">
    <property type="entry name" value="RmlC-like_jellyroll"/>
</dbReference>
<organism evidence="3 4">
    <name type="scientific">Arcticibacter pallidicorallinus</name>
    <dbReference type="NCBI Taxonomy" id="1259464"/>
    <lineage>
        <taxon>Bacteria</taxon>
        <taxon>Pseudomonadati</taxon>
        <taxon>Bacteroidota</taxon>
        <taxon>Sphingobacteriia</taxon>
        <taxon>Sphingobacteriales</taxon>
        <taxon>Sphingobacteriaceae</taxon>
        <taxon>Arcticibacter</taxon>
    </lineage>
</organism>
<evidence type="ECO:0000256" key="1">
    <source>
        <dbReference type="ARBA" id="ARBA00022723"/>
    </source>
</evidence>
<evidence type="ECO:0000259" key="2">
    <source>
        <dbReference type="Pfam" id="PF07883"/>
    </source>
</evidence>
<evidence type="ECO:0000313" key="3">
    <source>
        <dbReference type="EMBL" id="PRY55508.1"/>
    </source>
</evidence>
<comment type="caution">
    <text evidence="3">The sequence shown here is derived from an EMBL/GenBank/DDBJ whole genome shotgun (WGS) entry which is preliminary data.</text>
</comment>
<protein>
    <submittedName>
        <fullName evidence="3">Cupin domain-containing protein</fullName>
    </submittedName>
</protein>
<dbReference type="Gene3D" id="2.60.120.10">
    <property type="entry name" value="Jelly Rolls"/>
    <property type="match status" value="1"/>
</dbReference>
<dbReference type="Proteomes" id="UP000238034">
    <property type="component" value="Unassembled WGS sequence"/>
</dbReference>
<dbReference type="SUPFAM" id="SSF51182">
    <property type="entry name" value="RmlC-like cupins"/>
    <property type="match status" value="1"/>
</dbReference>
<dbReference type="EMBL" id="PVTH01000001">
    <property type="protein sequence ID" value="PRY55508.1"/>
    <property type="molecule type" value="Genomic_DNA"/>
</dbReference>
<dbReference type="InterPro" id="IPR011051">
    <property type="entry name" value="RmlC_Cupin_sf"/>
</dbReference>
<feature type="domain" description="Cupin type-2" evidence="2">
    <location>
        <begin position="42"/>
        <end position="110"/>
    </location>
</feature>
<dbReference type="PANTHER" id="PTHR35848:SF6">
    <property type="entry name" value="CUPIN TYPE-2 DOMAIN-CONTAINING PROTEIN"/>
    <property type="match status" value="1"/>
</dbReference>
<dbReference type="RefSeq" id="WP_219904963.1">
    <property type="nucleotide sequence ID" value="NZ_PVTH01000001.1"/>
</dbReference>
<dbReference type="GO" id="GO:0046872">
    <property type="term" value="F:metal ion binding"/>
    <property type="evidence" value="ECO:0007669"/>
    <property type="project" value="UniProtKB-KW"/>
</dbReference>
<keyword evidence="4" id="KW-1185">Reference proteome</keyword>
<keyword evidence="1" id="KW-0479">Metal-binding</keyword>
<dbReference type="Pfam" id="PF07883">
    <property type="entry name" value="Cupin_2"/>
    <property type="match status" value="1"/>
</dbReference>
<dbReference type="InterPro" id="IPR013096">
    <property type="entry name" value="Cupin_2"/>
</dbReference>
<proteinExistence type="predicted"/>
<dbReference type="AlphaFoldDB" id="A0A2T0UCB5"/>
<dbReference type="PANTHER" id="PTHR35848">
    <property type="entry name" value="OXALATE-BINDING PROTEIN"/>
    <property type="match status" value="1"/>
</dbReference>
<sequence length="122" mass="13220">MKYSFDNLDYSYGKAHNGMNPIYFSRVATLSSHFAFNFLDFVKVPVSSGIGKHTHSADNQEIYIIISGQAEMIVEGKAYSVKEGDVIVNPIGGTHQLLNTGSEDVHLIVLETPISKGGTNAG</sequence>
<name>A0A2T0UCB5_9SPHI</name>
<dbReference type="InterPro" id="IPR051610">
    <property type="entry name" value="GPI/OXD"/>
</dbReference>
<accession>A0A2T0UCB5</accession>